<dbReference type="Proteomes" id="UP001066276">
    <property type="component" value="Chromosome 7"/>
</dbReference>
<comment type="caution">
    <text evidence="2">The sequence shown here is derived from an EMBL/GenBank/DDBJ whole genome shotgun (WGS) entry which is preliminary data.</text>
</comment>
<organism evidence="2 3">
    <name type="scientific">Pleurodeles waltl</name>
    <name type="common">Iberian ribbed newt</name>
    <dbReference type="NCBI Taxonomy" id="8319"/>
    <lineage>
        <taxon>Eukaryota</taxon>
        <taxon>Metazoa</taxon>
        <taxon>Chordata</taxon>
        <taxon>Craniata</taxon>
        <taxon>Vertebrata</taxon>
        <taxon>Euteleostomi</taxon>
        <taxon>Amphibia</taxon>
        <taxon>Batrachia</taxon>
        <taxon>Caudata</taxon>
        <taxon>Salamandroidea</taxon>
        <taxon>Salamandridae</taxon>
        <taxon>Pleurodelinae</taxon>
        <taxon>Pleurodeles</taxon>
    </lineage>
</organism>
<evidence type="ECO:0000313" key="3">
    <source>
        <dbReference type="Proteomes" id="UP001066276"/>
    </source>
</evidence>
<gene>
    <name evidence="2" type="ORF">NDU88_005146</name>
</gene>
<feature type="compositionally biased region" description="Acidic residues" evidence="1">
    <location>
        <begin position="71"/>
        <end position="81"/>
    </location>
</feature>
<sequence>MRGHGTPHDFIRHGTVHLAPQEHQGKPRAAAHSDAGGNKLGNLGATVPVKAHASFPRAGKYGVEADPVLDHDEESLEEGEVREEKVHDREEQWWTSGAGGGHLMLLCLMFYRPSLLILQSPTWRTRRAKGSWLGNMLTSGLQP</sequence>
<protein>
    <submittedName>
        <fullName evidence="2">Uncharacterized protein</fullName>
    </submittedName>
</protein>
<accession>A0AAV7PMU0</accession>
<dbReference type="EMBL" id="JANPWB010000011">
    <property type="protein sequence ID" value="KAJ1126740.1"/>
    <property type="molecule type" value="Genomic_DNA"/>
</dbReference>
<evidence type="ECO:0000256" key="1">
    <source>
        <dbReference type="SAM" id="MobiDB-lite"/>
    </source>
</evidence>
<reference evidence="2" key="1">
    <citation type="journal article" date="2022" name="bioRxiv">
        <title>Sequencing and chromosome-scale assembly of the giantPleurodeles waltlgenome.</title>
        <authorList>
            <person name="Brown T."/>
            <person name="Elewa A."/>
            <person name="Iarovenko S."/>
            <person name="Subramanian E."/>
            <person name="Araus A.J."/>
            <person name="Petzold A."/>
            <person name="Susuki M."/>
            <person name="Suzuki K.-i.T."/>
            <person name="Hayashi T."/>
            <person name="Toyoda A."/>
            <person name="Oliveira C."/>
            <person name="Osipova E."/>
            <person name="Leigh N.D."/>
            <person name="Simon A."/>
            <person name="Yun M.H."/>
        </authorList>
    </citation>
    <scope>NUCLEOTIDE SEQUENCE</scope>
    <source>
        <strain evidence="2">20211129_DDA</strain>
        <tissue evidence="2">Liver</tissue>
    </source>
</reference>
<dbReference type="AlphaFoldDB" id="A0AAV7PMU0"/>
<evidence type="ECO:0000313" key="2">
    <source>
        <dbReference type="EMBL" id="KAJ1126740.1"/>
    </source>
</evidence>
<proteinExistence type="predicted"/>
<feature type="region of interest" description="Disordered" evidence="1">
    <location>
        <begin position="64"/>
        <end position="88"/>
    </location>
</feature>
<keyword evidence="3" id="KW-1185">Reference proteome</keyword>
<name>A0AAV7PMU0_PLEWA</name>
<feature type="region of interest" description="Disordered" evidence="1">
    <location>
        <begin position="20"/>
        <end position="43"/>
    </location>
</feature>